<organism evidence="1 2">
    <name type="scientific">Halapricum salinum</name>
    <dbReference type="NCBI Taxonomy" id="1457250"/>
    <lineage>
        <taxon>Archaea</taxon>
        <taxon>Methanobacteriati</taxon>
        <taxon>Methanobacteriota</taxon>
        <taxon>Stenosarchaea group</taxon>
        <taxon>Halobacteria</taxon>
        <taxon>Halobacteriales</taxon>
        <taxon>Haloarculaceae</taxon>
        <taxon>Halapricum</taxon>
    </lineage>
</organism>
<gene>
    <name evidence="1" type="ORF">DV733_13760</name>
</gene>
<dbReference type="Proteomes" id="UP000296706">
    <property type="component" value="Chromosome"/>
</dbReference>
<dbReference type="AlphaFoldDB" id="A0A4D6HGV8"/>
<accession>A0A4D6HGV8</accession>
<protein>
    <recommendedName>
        <fullName evidence="3">CHAT domain-containing protein</fullName>
    </recommendedName>
</protein>
<evidence type="ECO:0008006" key="3">
    <source>
        <dbReference type="Google" id="ProtNLM"/>
    </source>
</evidence>
<dbReference type="EMBL" id="CP031310">
    <property type="protein sequence ID" value="QCC52232.1"/>
    <property type="molecule type" value="Genomic_DNA"/>
</dbReference>
<sequence>MVTWGVTDAGVSRGGDGFDVEIAAADWVGYPSTARPALDDDDRDATISVCAHTGAPITGSTTRLTIPATTARVHGEGTTRLADHSFPLSDGSYRLSCRSSSTPDCGARPPDAAPTVVIQFQGPATVEGTDETVQISFDQPRTVTIYAHPNGALPTVTIPPTPDGLAAGLSAMAAAHHCRGPARSHPDERSHPPLVDVGASLAVPEKLDVEADTSALTVTVPESLDALFVVAPLAYYLGATVTVANVERPRLVADTGAYERTFSPLPGFQYECASLLRQVFYLDCLAREDTPAEPPLLAKHDLDAARLRELTVAERLERYESAFGERLRQRLPEWHLSTSASPTVEHVPALPYLLDDMSLVYLPSASSIESADLLDRALSDAYRAAGGIEAVDVVEPELGAGSSHAWLADGAPLDAFKTTTSAYRNRHRYDRQPDDPFSVTVVLNDESMAAEHTAVAEIYRERATDVPIDVSVEQGLRTDELTAVLGERNDFLHYIGHCEASGLRCPDGHLSMADVPESRTRTFFLNACGSYREGLRLVEQGSLAGAVTLTAVLNEQAAKVGTAFARLLVHGFSIEGALRLARRRVLMGKDYAVVGDGTDSLVPTRGQPALLRLSDQPDGYHVTYEPVSAKTTGRRYECPFDGDARLYGRTVETTVQADELASILDGTSLPVVYDGAFHWSNDLANRV</sequence>
<name>A0A4D6HGV8_9EURY</name>
<reference evidence="1 2" key="1">
    <citation type="journal article" date="2019" name="Nat. Commun.">
        <title>A new type of DNA phosphorothioation-based antiviral system in archaea.</title>
        <authorList>
            <person name="Xiong L."/>
            <person name="Liu S."/>
            <person name="Chen S."/>
            <person name="Xiao Y."/>
            <person name="Zhu B."/>
            <person name="Gao Y."/>
            <person name="Zhang Y."/>
            <person name="Chen B."/>
            <person name="Luo J."/>
            <person name="Deng Z."/>
            <person name="Chen X."/>
            <person name="Wang L."/>
            <person name="Chen S."/>
        </authorList>
    </citation>
    <scope>NUCLEOTIDE SEQUENCE [LARGE SCALE GENOMIC DNA]</scope>
    <source>
        <strain evidence="1 2">CBA1105</strain>
    </source>
</reference>
<evidence type="ECO:0000313" key="1">
    <source>
        <dbReference type="EMBL" id="QCC52232.1"/>
    </source>
</evidence>
<proteinExistence type="predicted"/>
<dbReference type="KEGG" id="hsn:DV733_13760"/>
<dbReference type="STRING" id="1457250.GCA_000755225_01615"/>
<evidence type="ECO:0000313" key="2">
    <source>
        <dbReference type="Proteomes" id="UP000296706"/>
    </source>
</evidence>
<keyword evidence="2" id="KW-1185">Reference proteome</keyword>